<dbReference type="Proteomes" id="UP000322899">
    <property type="component" value="Unassembled WGS sequence"/>
</dbReference>
<dbReference type="InterPro" id="IPR017441">
    <property type="entry name" value="Protein_kinase_ATP_BS"/>
</dbReference>
<dbReference type="PRINTS" id="PR00103">
    <property type="entry name" value="CAMPKINASE"/>
</dbReference>
<dbReference type="InterPro" id="IPR000719">
    <property type="entry name" value="Prot_kinase_dom"/>
</dbReference>
<gene>
    <name evidence="18" type="ORF">FNF27_03284</name>
    <name evidence="17" type="ORF">FNF28_04488</name>
</gene>
<dbReference type="InterPro" id="IPR000961">
    <property type="entry name" value="AGC-kinase_C"/>
</dbReference>
<organism evidence="18 19">
    <name type="scientific">Cafeteria roenbergensis</name>
    <name type="common">Marine flagellate</name>
    <dbReference type="NCBI Taxonomy" id="33653"/>
    <lineage>
        <taxon>Eukaryota</taxon>
        <taxon>Sar</taxon>
        <taxon>Stramenopiles</taxon>
        <taxon>Bigyra</taxon>
        <taxon>Opalozoa</taxon>
        <taxon>Bicosoecida</taxon>
        <taxon>Cafeteriaceae</taxon>
        <taxon>Cafeteria</taxon>
    </lineage>
</organism>
<evidence type="ECO:0000256" key="5">
    <source>
        <dbReference type="ARBA" id="ARBA00022679"/>
    </source>
</evidence>
<dbReference type="Proteomes" id="UP000324907">
    <property type="component" value="Unassembled WGS sequence"/>
</dbReference>
<evidence type="ECO:0000313" key="17">
    <source>
        <dbReference type="EMBL" id="KAA0162932.1"/>
    </source>
</evidence>
<evidence type="ECO:0000256" key="8">
    <source>
        <dbReference type="ARBA" id="ARBA00022840"/>
    </source>
</evidence>
<dbReference type="PROSITE" id="PS00889">
    <property type="entry name" value="CNMP_BINDING_2"/>
    <property type="match status" value="1"/>
</dbReference>
<keyword evidence="8 12" id="KW-0067">ATP-binding</keyword>
<dbReference type="InterPro" id="IPR000595">
    <property type="entry name" value="cNMP-bd_dom"/>
</dbReference>
<dbReference type="Gene3D" id="3.30.200.20">
    <property type="entry name" value="Phosphorylase Kinase, domain 1"/>
    <property type="match status" value="1"/>
</dbReference>
<dbReference type="EMBL" id="VLTO01000015">
    <property type="protein sequence ID" value="KAA0175276.1"/>
    <property type="molecule type" value="Genomic_DNA"/>
</dbReference>
<proteinExistence type="inferred from homology"/>
<dbReference type="SUPFAM" id="SSF56112">
    <property type="entry name" value="Protein kinase-like (PK-like)"/>
    <property type="match status" value="1"/>
</dbReference>
<evidence type="ECO:0000256" key="6">
    <source>
        <dbReference type="ARBA" id="ARBA00022741"/>
    </source>
</evidence>
<evidence type="ECO:0000259" key="15">
    <source>
        <dbReference type="PROSITE" id="PS50042"/>
    </source>
</evidence>
<dbReference type="GO" id="GO:0005952">
    <property type="term" value="C:cAMP-dependent protein kinase complex"/>
    <property type="evidence" value="ECO:0007669"/>
    <property type="project" value="TreeGrafter"/>
</dbReference>
<dbReference type="InterPro" id="IPR018490">
    <property type="entry name" value="cNMP-bd_dom_sf"/>
</dbReference>
<dbReference type="EC" id="2.7.11.12" evidence="2"/>
<dbReference type="OrthoDB" id="63267at2759"/>
<dbReference type="InterPro" id="IPR011009">
    <property type="entry name" value="Kinase-like_dom_sf"/>
</dbReference>
<dbReference type="PROSITE" id="PS00108">
    <property type="entry name" value="PROTEIN_KINASE_ST"/>
    <property type="match status" value="1"/>
</dbReference>
<evidence type="ECO:0000256" key="9">
    <source>
        <dbReference type="ARBA" id="ARBA00022992"/>
    </source>
</evidence>
<feature type="domain" description="Protein kinase" evidence="14">
    <location>
        <begin position="554"/>
        <end position="815"/>
    </location>
</feature>
<dbReference type="SMART" id="SM00133">
    <property type="entry name" value="S_TK_X"/>
    <property type="match status" value="1"/>
</dbReference>
<keyword evidence="4" id="KW-0140">cGMP</keyword>
<evidence type="ECO:0000256" key="12">
    <source>
        <dbReference type="PROSITE-ProRule" id="PRU10141"/>
    </source>
</evidence>
<evidence type="ECO:0000259" key="16">
    <source>
        <dbReference type="PROSITE" id="PS51285"/>
    </source>
</evidence>
<feature type="region of interest" description="Disordered" evidence="13">
    <location>
        <begin position="1"/>
        <end position="44"/>
    </location>
</feature>
<comment type="catalytic activity">
    <reaction evidence="10">
        <text>L-threonyl-[protein] + ATP = O-phospho-L-threonyl-[protein] + ADP + H(+)</text>
        <dbReference type="Rhea" id="RHEA:46608"/>
        <dbReference type="Rhea" id="RHEA-COMP:11060"/>
        <dbReference type="Rhea" id="RHEA-COMP:11605"/>
        <dbReference type="ChEBI" id="CHEBI:15378"/>
        <dbReference type="ChEBI" id="CHEBI:30013"/>
        <dbReference type="ChEBI" id="CHEBI:30616"/>
        <dbReference type="ChEBI" id="CHEBI:61977"/>
        <dbReference type="ChEBI" id="CHEBI:456216"/>
        <dbReference type="EC" id="2.7.11.12"/>
    </reaction>
</comment>
<feature type="region of interest" description="Disordered" evidence="13">
    <location>
        <begin position="453"/>
        <end position="475"/>
    </location>
</feature>
<dbReference type="PROSITE" id="PS00107">
    <property type="entry name" value="PROTEIN_KINASE_ATP"/>
    <property type="match status" value="1"/>
</dbReference>
<dbReference type="GO" id="GO:0005524">
    <property type="term" value="F:ATP binding"/>
    <property type="evidence" value="ECO:0007669"/>
    <property type="project" value="UniProtKB-UniRule"/>
</dbReference>
<dbReference type="SMART" id="SM00100">
    <property type="entry name" value="cNMP"/>
    <property type="match status" value="3"/>
</dbReference>
<feature type="compositionally biased region" description="Low complexity" evidence="13">
    <location>
        <begin position="8"/>
        <end position="30"/>
    </location>
</feature>
<keyword evidence="9" id="KW-0142">cGMP-binding</keyword>
<dbReference type="PROSITE" id="PS00888">
    <property type="entry name" value="CNMP_BINDING_1"/>
    <property type="match status" value="1"/>
</dbReference>
<dbReference type="GO" id="GO:0004691">
    <property type="term" value="F:cAMP-dependent protein kinase activity"/>
    <property type="evidence" value="ECO:0007669"/>
    <property type="project" value="TreeGrafter"/>
</dbReference>
<comment type="catalytic activity">
    <reaction evidence="11">
        <text>L-seryl-[protein] + ATP = O-phospho-L-seryl-[protein] + ADP + H(+)</text>
        <dbReference type="Rhea" id="RHEA:17989"/>
        <dbReference type="Rhea" id="RHEA-COMP:9863"/>
        <dbReference type="Rhea" id="RHEA-COMP:11604"/>
        <dbReference type="ChEBI" id="CHEBI:15378"/>
        <dbReference type="ChEBI" id="CHEBI:29999"/>
        <dbReference type="ChEBI" id="CHEBI:30616"/>
        <dbReference type="ChEBI" id="CHEBI:83421"/>
        <dbReference type="ChEBI" id="CHEBI:456216"/>
        <dbReference type="EC" id="2.7.11.12"/>
    </reaction>
</comment>
<dbReference type="FunFam" id="1.10.510.10:FF:000210">
    <property type="entry name" value="Non-specific serine/threonine protein kinase"/>
    <property type="match status" value="1"/>
</dbReference>
<dbReference type="PANTHER" id="PTHR24353:SF143">
    <property type="entry name" value="PROTEIN KINASE DOMAIN-CONTAINING PROTEIN"/>
    <property type="match status" value="1"/>
</dbReference>
<sequence length="872" mass="92933">MADGSARSIATGASHGSGASSPGAAIAGSRSAHRRQAGEARGAGHHREFVIYGDGADEPVALRVVPKSDADRKAIREALCSHFIFSSIGQQQLEGVVDVMTRANVAKDEVIIKQGDDGDRYYIVAEGEFAIDVGGTRVATRGPGTSFGELALMYNTPRAATVRALVPSVVWVLDRQTFRRSVMAATEARRDAVRRDLLASPLFSALPLAVVELLADAASELSLHKGDVVYPKGSACDSVYLVRSGTVELRNLGPHKAAVQVTQGEVFGERSLFGAKHRWGEVGVVSDSAVVLRIEAAALKPHAAAIAPALGARVAALALRSVPLLRGLTVAEINAVVAVAQPEVLPRGSVVVRAGQPAEETPLRILVTGQAACRVRGRTTGFARPGDAVGDRAVVSGQPCQHTVMVTSESCQFLKILPSDFAIAVGGSIPAYAARIPAELFLPEEAPALPAGTAPSGPVLASATAPPNWSRAGEAHALTPGFSSSSFSSSSSSSAAAAAGATGPSPRNLSRRASRRTMGGIAAQEVDLKAVGASLEALSRLARGLDQTLRISDLEVMTTLGIGTFGRVKMVRDRRSGRFYALKTLHKGTVIRLNQQKNVIYEKAVLAAIRHPFLIRLIAAFQDDDCLFMVLELVQGGELFGLLDQMETLTPSHSAFYGACVLSGLRHLHDRRILYRDLKPENLLIDSTGFIRICDFGFAKHCPRGTRTSTLCGTPEYLAPECIRMQGHNESADYWALGVLIYEMLCGQSPFVSESESQADTFKNILSADSVLDFPDFLDDVAAMDLIRCLLRVSVATRLGCTGGGAEDIAAHPFFREVDWEALEAKRVEAPWVPDLASEDDVSHFESYDDDAEGPRADPIPEDADLGWCEQF</sequence>
<dbReference type="PANTHER" id="PTHR24353">
    <property type="entry name" value="CYCLIC NUCLEOTIDE-DEPENDENT PROTEIN KINASE"/>
    <property type="match status" value="1"/>
</dbReference>
<feature type="domain" description="Cyclic nucleotide-binding" evidence="15">
    <location>
        <begin position="202"/>
        <end position="287"/>
    </location>
</feature>
<dbReference type="Gene3D" id="2.60.120.10">
    <property type="entry name" value="Jelly Rolls"/>
    <property type="match status" value="3"/>
</dbReference>
<evidence type="ECO:0000256" key="3">
    <source>
        <dbReference type="ARBA" id="ARBA00022527"/>
    </source>
</evidence>
<dbReference type="CDD" id="cd00038">
    <property type="entry name" value="CAP_ED"/>
    <property type="match status" value="3"/>
</dbReference>
<feature type="domain" description="Cyclic nucleotide-binding" evidence="15">
    <location>
        <begin position="324"/>
        <end position="421"/>
    </location>
</feature>
<evidence type="ECO:0000256" key="13">
    <source>
        <dbReference type="SAM" id="MobiDB-lite"/>
    </source>
</evidence>
<evidence type="ECO:0000256" key="1">
    <source>
        <dbReference type="ARBA" id="ARBA00006352"/>
    </source>
</evidence>
<dbReference type="InterPro" id="IPR018488">
    <property type="entry name" value="cNMP-bd_CS"/>
</dbReference>
<dbReference type="Pfam" id="PF00069">
    <property type="entry name" value="Pkinase"/>
    <property type="match status" value="1"/>
</dbReference>
<dbReference type="SMART" id="SM00220">
    <property type="entry name" value="S_TKc"/>
    <property type="match status" value="1"/>
</dbReference>
<dbReference type="InterPro" id="IPR008271">
    <property type="entry name" value="Ser/Thr_kinase_AS"/>
</dbReference>
<evidence type="ECO:0000259" key="14">
    <source>
        <dbReference type="PROSITE" id="PS50011"/>
    </source>
</evidence>
<evidence type="ECO:0000313" key="18">
    <source>
        <dbReference type="EMBL" id="KAA0175276.1"/>
    </source>
</evidence>
<keyword evidence="6 12" id="KW-0547">Nucleotide-binding</keyword>
<comment type="caution">
    <text evidence="18">The sequence shown here is derived from an EMBL/GenBank/DDBJ whole genome shotgun (WGS) entry which is preliminary data.</text>
</comment>
<dbReference type="PROSITE" id="PS51285">
    <property type="entry name" value="AGC_KINASE_CTER"/>
    <property type="match status" value="1"/>
</dbReference>
<dbReference type="PROSITE" id="PS50011">
    <property type="entry name" value="PROTEIN_KINASE_DOM"/>
    <property type="match status" value="1"/>
</dbReference>
<dbReference type="InterPro" id="IPR014710">
    <property type="entry name" value="RmlC-like_jellyroll"/>
</dbReference>
<accession>A0A5A8EBQ7</accession>
<keyword evidence="7" id="KW-0418">Kinase</keyword>
<evidence type="ECO:0000256" key="10">
    <source>
        <dbReference type="ARBA" id="ARBA00047298"/>
    </source>
</evidence>
<evidence type="ECO:0000256" key="7">
    <source>
        <dbReference type="ARBA" id="ARBA00022777"/>
    </source>
</evidence>
<dbReference type="AlphaFoldDB" id="A0A5A8EBQ7"/>
<feature type="domain" description="AGC-kinase C-terminal" evidence="16">
    <location>
        <begin position="816"/>
        <end position="872"/>
    </location>
</feature>
<name>A0A5A8EBQ7_CAFRO</name>
<evidence type="ECO:0000313" key="19">
    <source>
        <dbReference type="Proteomes" id="UP000322899"/>
    </source>
</evidence>
<feature type="region of interest" description="Disordered" evidence="13">
    <location>
        <begin position="841"/>
        <end position="861"/>
    </location>
</feature>
<dbReference type="Gene3D" id="1.10.510.10">
    <property type="entry name" value="Transferase(Phosphotransferase) domain 1"/>
    <property type="match status" value="1"/>
</dbReference>
<protein>
    <recommendedName>
        <fullName evidence="2">cGMP-dependent protein kinase</fullName>
        <ecNumber evidence="2">2.7.11.12</ecNumber>
    </recommendedName>
</protein>
<reference evidence="19 20" key="1">
    <citation type="submission" date="2019-07" db="EMBL/GenBank/DDBJ databases">
        <title>Genomes of Cafeteria roenbergensis.</title>
        <authorList>
            <person name="Fischer M.G."/>
            <person name="Hackl T."/>
            <person name="Roman M."/>
        </authorList>
    </citation>
    <scope>NUCLEOTIDE SEQUENCE [LARGE SCALE GENOMIC DNA]</scope>
    <source>
        <strain evidence="18 19">E4-10P</strain>
        <strain evidence="17 20">RCC970-E3</strain>
    </source>
</reference>
<evidence type="ECO:0000313" key="20">
    <source>
        <dbReference type="Proteomes" id="UP000324907"/>
    </source>
</evidence>
<evidence type="ECO:0000256" key="4">
    <source>
        <dbReference type="ARBA" id="ARBA00022535"/>
    </source>
</evidence>
<feature type="domain" description="Cyclic nucleotide-binding" evidence="15">
    <location>
        <begin position="84"/>
        <end position="190"/>
    </location>
</feature>
<feature type="binding site" evidence="12">
    <location>
        <position position="583"/>
    </location>
    <ligand>
        <name>ATP</name>
        <dbReference type="ChEBI" id="CHEBI:30616"/>
    </ligand>
</feature>
<dbReference type="SUPFAM" id="SSF51206">
    <property type="entry name" value="cAMP-binding domain-like"/>
    <property type="match status" value="3"/>
</dbReference>
<comment type="similarity">
    <text evidence="1">Belongs to the protein kinase superfamily. AGC Ser/Thr protein kinase family. cGMP subfamily.</text>
</comment>
<evidence type="ECO:0000256" key="11">
    <source>
        <dbReference type="ARBA" id="ARBA00047462"/>
    </source>
</evidence>
<dbReference type="Pfam" id="PF00027">
    <property type="entry name" value="cNMP_binding"/>
    <property type="match status" value="3"/>
</dbReference>
<dbReference type="GO" id="GO:0004692">
    <property type="term" value="F:cGMP-dependent protein kinase activity"/>
    <property type="evidence" value="ECO:0007669"/>
    <property type="project" value="UniProtKB-EC"/>
</dbReference>
<feature type="region of interest" description="Disordered" evidence="13">
    <location>
        <begin position="494"/>
        <end position="516"/>
    </location>
</feature>
<dbReference type="EMBL" id="VLTL01000073">
    <property type="protein sequence ID" value="KAA0162932.1"/>
    <property type="molecule type" value="Genomic_DNA"/>
</dbReference>
<dbReference type="GO" id="GO:0030553">
    <property type="term" value="F:cGMP binding"/>
    <property type="evidence" value="ECO:0007669"/>
    <property type="project" value="UniProtKB-KW"/>
</dbReference>
<evidence type="ECO:0000256" key="2">
    <source>
        <dbReference type="ARBA" id="ARBA00012428"/>
    </source>
</evidence>
<keyword evidence="5" id="KW-0808">Transferase</keyword>
<dbReference type="PROSITE" id="PS50042">
    <property type="entry name" value="CNMP_BINDING_3"/>
    <property type="match status" value="3"/>
</dbReference>
<keyword evidence="3" id="KW-0723">Serine/threonine-protein kinase</keyword>